<gene>
    <name evidence="2" type="ORF">V1479_03655</name>
</gene>
<dbReference type="Pfam" id="PF13302">
    <property type="entry name" value="Acetyltransf_3"/>
    <property type="match status" value="1"/>
</dbReference>
<reference evidence="2 3" key="1">
    <citation type="submission" date="2024-01" db="EMBL/GenBank/DDBJ databases">
        <title>New evidence supports the origin of RcGTA from prophage.</title>
        <authorList>
            <person name="Xu Y."/>
            <person name="Liu B."/>
            <person name="Chen F."/>
        </authorList>
    </citation>
    <scope>NUCLEOTIDE SEQUENCE [LARGE SCALE GENOMIC DNA]</scope>
    <source>
        <strain evidence="2 3">CBW1107-2</strain>
    </source>
</reference>
<evidence type="ECO:0000313" key="2">
    <source>
        <dbReference type="EMBL" id="MEX4006384.1"/>
    </source>
</evidence>
<evidence type="ECO:0000313" key="3">
    <source>
        <dbReference type="Proteomes" id="UP001559025"/>
    </source>
</evidence>
<dbReference type="EMBL" id="JAZHFV010000001">
    <property type="protein sequence ID" value="MEX4006384.1"/>
    <property type="molecule type" value="Genomic_DNA"/>
</dbReference>
<dbReference type="InterPro" id="IPR000182">
    <property type="entry name" value="GNAT_dom"/>
</dbReference>
<evidence type="ECO:0000259" key="1">
    <source>
        <dbReference type="PROSITE" id="PS51186"/>
    </source>
</evidence>
<comment type="caution">
    <text evidence="2">The sequence shown here is derived from an EMBL/GenBank/DDBJ whole genome shotgun (WGS) entry which is preliminary data.</text>
</comment>
<dbReference type="PANTHER" id="PTHR43792">
    <property type="entry name" value="GNAT FAMILY, PUTATIVE (AFU_ORTHOLOGUE AFUA_3G00765)-RELATED-RELATED"/>
    <property type="match status" value="1"/>
</dbReference>
<keyword evidence="3" id="KW-1185">Reference proteome</keyword>
<name>A0ABV3WNZ9_9HYPH</name>
<accession>A0ABV3WNZ9</accession>
<protein>
    <submittedName>
        <fullName evidence="2">GNAT family N-acetyltransferase</fullName>
    </submittedName>
</protein>
<dbReference type="RefSeq" id="WP_368801711.1">
    <property type="nucleotide sequence ID" value="NZ_JAZHFV010000001.1"/>
</dbReference>
<proteinExistence type="predicted"/>
<dbReference type="PROSITE" id="PS51186">
    <property type="entry name" value="GNAT"/>
    <property type="match status" value="1"/>
</dbReference>
<dbReference type="Gene3D" id="3.40.630.30">
    <property type="match status" value="1"/>
</dbReference>
<dbReference type="InterPro" id="IPR051531">
    <property type="entry name" value="N-acetyltransferase"/>
</dbReference>
<dbReference type="SUPFAM" id="SSF55729">
    <property type="entry name" value="Acyl-CoA N-acyltransferases (Nat)"/>
    <property type="match status" value="1"/>
</dbReference>
<dbReference type="PANTHER" id="PTHR43792:SF16">
    <property type="entry name" value="N-ACETYLTRANSFERASE DOMAIN-CONTAINING PROTEIN"/>
    <property type="match status" value="1"/>
</dbReference>
<sequence length="176" mass="19411">MSAVPVLQTERLILREHRPEDLDAYLDLWTQDDVVRFISGRPLTRSECWGRILRSRGLWAVLGAGFWTLTDRESGKLIGEAGLMDIKRAIEPPLDGTLEAGWALHPSVQGKGLAREAMTAILDWADQHHTGVPLSCIISEGNKPSVQLATHLGFQETPRGALQDSTVIHFRRAAGA</sequence>
<dbReference type="CDD" id="cd04301">
    <property type="entry name" value="NAT_SF"/>
    <property type="match status" value="1"/>
</dbReference>
<organism evidence="2 3">
    <name type="scientific">Neoaquamicrobium sediminum</name>
    <dbReference type="NCBI Taxonomy" id="1849104"/>
    <lineage>
        <taxon>Bacteria</taxon>
        <taxon>Pseudomonadati</taxon>
        <taxon>Pseudomonadota</taxon>
        <taxon>Alphaproteobacteria</taxon>
        <taxon>Hyphomicrobiales</taxon>
        <taxon>Phyllobacteriaceae</taxon>
        <taxon>Neoaquamicrobium</taxon>
    </lineage>
</organism>
<feature type="domain" description="N-acetyltransferase" evidence="1">
    <location>
        <begin position="12"/>
        <end position="175"/>
    </location>
</feature>
<dbReference type="Proteomes" id="UP001559025">
    <property type="component" value="Unassembled WGS sequence"/>
</dbReference>
<dbReference type="InterPro" id="IPR016181">
    <property type="entry name" value="Acyl_CoA_acyltransferase"/>
</dbReference>